<dbReference type="CDD" id="cd00091">
    <property type="entry name" value="NUC"/>
    <property type="match status" value="1"/>
</dbReference>
<evidence type="ECO:0000313" key="15">
    <source>
        <dbReference type="Proteomes" id="UP000245771"/>
    </source>
</evidence>
<feature type="domain" description="DNA/RNA non-specific endonuclease/pyrophosphatase/phosphodiesterase" evidence="13">
    <location>
        <begin position="73"/>
        <end position="327"/>
    </location>
</feature>
<dbReference type="GeneID" id="37021548"/>
<dbReference type="SUPFAM" id="SSF54060">
    <property type="entry name" value="His-Me finger endonucleases"/>
    <property type="match status" value="1"/>
</dbReference>
<proteinExistence type="inferred from homology"/>
<keyword evidence="3 10" id="KW-0540">Nuclease</keyword>
<dbReference type="GO" id="GO:0005743">
    <property type="term" value="C:mitochondrial inner membrane"/>
    <property type="evidence" value="ECO:0007669"/>
    <property type="project" value="TreeGrafter"/>
</dbReference>
<dbReference type="InterPro" id="IPR044925">
    <property type="entry name" value="His-Me_finger_sf"/>
</dbReference>
<dbReference type="GO" id="GO:0005634">
    <property type="term" value="C:nucleus"/>
    <property type="evidence" value="ECO:0007669"/>
    <property type="project" value="TreeGrafter"/>
</dbReference>
<dbReference type="Proteomes" id="UP000245771">
    <property type="component" value="Unassembled WGS sequence"/>
</dbReference>
<dbReference type="GO" id="GO:0003676">
    <property type="term" value="F:nucleic acid binding"/>
    <property type="evidence" value="ECO:0007669"/>
    <property type="project" value="InterPro"/>
</dbReference>
<evidence type="ECO:0000256" key="8">
    <source>
        <dbReference type="PIRSR" id="PIRSR640255-1"/>
    </source>
</evidence>
<organism evidence="14 15">
    <name type="scientific">Meira miltonrushii</name>
    <dbReference type="NCBI Taxonomy" id="1280837"/>
    <lineage>
        <taxon>Eukaryota</taxon>
        <taxon>Fungi</taxon>
        <taxon>Dikarya</taxon>
        <taxon>Basidiomycota</taxon>
        <taxon>Ustilaginomycotina</taxon>
        <taxon>Exobasidiomycetes</taxon>
        <taxon>Exobasidiales</taxon>
        <taxon>Brachybasidiaceae</taxon>
        <taxon>Meira</taxon>
    </lineage>
</organism>
<dbReference type="GO" id="GO:0004521">
    <property type="term" value="F:RNA endonuclease activity"/>
    <property type="evidence" value="ECO:0007669"/>
    <property type="project" value="TreeGrafter"/>
</dbReference>
<dbReference type="InterPro" id="IPR020821">
    <property type="entry name" value="ENPP1-3/EXOG-like_nuc-like"/>
</dbReference>
<evidence type="ECO:0000256" key="3">
    <source>
        <dbReference type="ARBA" id="ARBA00022722"/>
    </source>
</evidence>
<keyword evidence="15" id="KW-1185">Reference proteome</keyword>
<evidence type="ECO:0000256" key="11">
    <source>
        <dbReference type="SAM" id="MobiDB-lite"/>
    </source>
</evidence>
<sequence length="368" mass="40104">MSASAVSAGLFVGGVAVGATGAWLLQKPEHNKPIVGVAQASIPNHSTSTPSPSSESDIRLIHGNPGPVADFLRHVSYISAYDRMHKHPHWTAEHITAAHLRPPLSDGGGGKGDRSRSVFKEDDRIPLLFRSKNSDYFRSGYDRGHMVPAADSKISQIAMDETFLLSNIAPQIGEGFNRDYWAHLEDYVRRLTTKFENLYVFTIPLYLPRLQSDGKWRVNYEVIGDPPSVSVPTHFAKVIYAQGRPGDRSTPTTSTSPALPATNPGSNNSLLGKVGLSGSSSNWTALGAFVLPNAIIPNEQPLKSFLVPVEAVERAAGLMLFPPATKTNTPSLCDVTDCQIIVRDFSDRNKQQQQQQQTRNASLPTPSR</sequence>
<evidence type="ECO:0000256" key="10">
    <source>
        <dbReference type="RuleBase" id="RU366055"/>
    </source>
</evidence>
<feature type="binding site" evidence="9">
    <location>
        <position position="177"/>
    </location>
    <ligand>
        <name>Mg(2+)</name>
        <dbReference type="ChEBI" id="CHEBI:18420"/>
        <note>catalytic</note>
    </ligand>
</feature>
<name>A0A316V163_9BASI</name>
<dbReference type="AlphaFoldDB" id="A0A316V163"/>
<keyword evidence="5 10" id="KW-0255">Endonuclease</keyword>
<accession>A0A316V163</accession>
<dbReference type="EMBL" id="KZ819613">
    <property type="protein sequence ID" value="PWN31289.1"/>
    <property type="molecule type" value="Genomic_DNA"/>
</dbReference>
<evidence type="ECO:0000256" key="7">
    <source>
        <dbReference type="ARBA" id="ARBA00022842"/>
    </source>
</evidence>
<comment type="cofactor">
    <cofactor evidence="1 10">
        <name>Mg(2+)</name>
        <dbReference type="ChEBI" id="CHEBI:18420"/>
    </cofactor>
</comment>
<dbReference type="PROSITE" id="PS01070">
    <property type="entry name" value="NUCLEASE_NON_SPEC"/>
    <property type="match status" value="1"/>
</dbReference>
<evidence type="ECO:0000259" key="12">
    <source>
        <dbReference type="SMART" id="SM00477"/>
    </source>
</evidence>
<dbReference type="InParanoid" id="A0A316V163"/>
<dbReference type="FunFam" id="3.40.570.10:FF:000008">
    <property type="entry name" value="Probable NUC1-dna/rna non-specific nuclease, mitochondrial"/>
    <property type="match status" value="1"/>
</dbReference>
<reference evidence="14 15" key="1">
    <citation type="journal article" date="2018" name="Mol. Biol. Evol.">
        <title>Broad Genomic Sampling Reveals a Smut Pathogenic Ancestry of the Fungal Clade Ustilaginomycotina.</title>
        <authorList>
            <person name="Kijpornyongpan T."/>
            <person name="Mondo S.J."/>
            <person name="Barry K."/>
            <person name="Sandor L."/>
            <person name="Lee J."/>
            <person name="Lipzen A."/>
            <person name="Pangilinan J."/>
            <person name="LaButti K."/>
            <person name="Hainaut M."/>
            <person name="Henrissat B."/>
            <person name="Grigoriev I.V."/>
            <person name="Spatafora J.W."/>
            <person name="Aime M.C."/>
        </authorList>
    </citation>
    <scope>NUCLEOTIDE SEQUENCE [LARGE SCALE GENOMIC DNA]</scope>
    <source>
        <strain evidence="14 15">MCA 3882</strain>
    </source>
</reference>
<dbReference type="EC" id="3.1.30.-" evidence="10"/>
<dbReference type="InterPro" id="IPR044929">
    <property type="entry name" value="DNA/RNA_non-sp_Endonuclease_sf"/>
</dbReference>
<keyword evidence="7" id="KW-0460">Magnesium</keyword>
<feature type="active site" description="Proton acceptor" evidence="8">
    <location>
        <position position="145"/>
    </location>
</feature>
<gene>
    <name evidence="14" type="ORF">FA14DRAFT_162823</name>
</gene>
<dbReference type="RefSeq" id="XP_025351591.1">
    <property type="nucleotide sequence ID" value="XM_025499767.1"/>
</dbReference>
<dbReference type="PANTHER" id="PTHR13966">
    <property type="entry name" value="ENDONUCLEASE RELATED"/>
    <property type="match status" value="1"/>
</dbReference>
<feature type="domain" description="ENPP1-3/EXOG-like endonuclease/phosphodiesterase" evidence="12">
    <location>
        <begin position="74"/>
        <end position="327"/>
    </location>
</feature>
<dbReference type="Gene3D" id="3.40.570.10">
    <property type="entry name" value="Extracellular Endonuclease, subunit A"/>
    <property type="match status" value="1"/>
</dbReference>
<dbReference type="InterPro" id="IPR001604">
    <property type="entry name" value="Endo_G_ENPP1-like_dom"/>
</dbReference>
<feature type="region of interest" description="Disordered" evidence="11">
    <location>
        <begin position="243"/>
        <end position="273"/>
    </location>
</feature>
<evidence type="ECO:0000256" key="2">
    <source>
        <dbReference type="ARBA" id="ARBA00010052"/>
    </source>
</evidence>
<evidence type="ECO:0000256" key="5">
    <source>
        <dbReference type="ARBA" id="ARBA00022759"/>
    </source>
</evidence>
<keyword evidence="4 9" id="KW-0479">Metal-binding</keyword>
<dbReference type="Pfam" id="PF01223">
    <property type="entry name" value="Endonuclease_NS"/>
    <property type="match status" value="1"/>
</dbReference>
<dbReference type="FunCoup" id="A0A316V163">
    <property type="interactions" value="132"/>
</dbReference>
<evidence type="ECO:0000256" key="9">
    <source>
        <dbReference type="PIRSR" id="PIRSR640255-2"/>
    </source>
</evidence>
<protein>
    <recommendedName>
        <fullName evidence="10">Endonuclease</fullName>
        <ecNumber evidence="10">3.1.30.-</ecNumber>
    </recommendedName>
</protein>
<dbReference type="GO" id="GO:0000014">
    <property type="term" value="F:single-stranded DNA endodeoxyribonuclease activity"/>
    <property type="evidence" value="ECO:0007669"/>
    <property type="project" value="TreeGrafter"/>
</dbReference>
<evidence type="ECO:0000259" key="13">
    <source>
        <dbReference type="SMART" id="SM00892"/>
    </source>
</evidence>
<dbReference type="InterPro" id="IPR018524">
    <property type="entry name" value="DNA/RNA_endonuclease_AS"/>
</dbReference>
<evidence type="ECO:0000256" key="6">
    <source>
        <dbReference type="ARBA" id="ARBA00022801"/>
    </source>
</evidence>
<feature type="compositionally biased region" description="Low complexity" evidence="11">
    <location>
        <begin position="249"/>
        <end position="273"/>
    </location>
</feature>
<evidence type="ECO:0000256" key="4">
    <source>
        <dbReference type="ARBA" id="ARBA00022723"/>
    </source>
</evidence>
<feature type="compositionally biased region" description="Polar residues" evidence="11">
    <location>
        <begin position="358"/>
        <end position="368"/>
    </location>
</feature>
<dbReference type="PANTHER" id="PTHR13966:SF5">
    <property type="entry name" value="ENDONUCLEASE G, MITOCHONDRIAL"/>
    <property type="match status" value="1"/>
</dbReference>
<comment type="similarity">
    <text evidence="2 10">Belongs to the DNA/RNA non-specific endonuclease family.</text>
</comment>
<evidence type="ECO:0000256" key="1">
    <source>
        <dbReference type="ARBA" id="ARBA00001946"/>
    </source>
</evidence>
<dbReference type="GO" id="GO:0006309">
    <property type="term" value="P:apoptotic DNA fragmentation"/>
    <property type="evidence" value="ECO:0007669"/>
    <property type="project" value="TreeGrafter"/>
</dbReference>
<keyword evidence="6 10" id="KW-0378">Hydrolase</keyword>
<evidence type="ECO:0000313" key="14">
    <source>
        <dbReference type="EMBL" id="PWN31289.1"/>
    </source>
</evidence>
<dbReference type="GO" id="GO:0046872">
    <property type="term" value="F:metal ion binding"/>
    <property type="evidence" value="ECO:0007669"/>
    <property type="project" value="UniProtKB-KW"/>
</dbReference>
<dbReference type="STRING" id="1280837.A0A316V163"/>
<dbReference type="SMART" id="SM00477">
    <property type="entry name" value="NUC"/>
    <property type="match status" value="1"/>
</dbReference>
<feature type="region of interest" description="Disordered" evidence="11">
    <location>
        <begin position="347"/>
        <end position="368"/>
    </location>
</feature>
<dbReference type="OrthoDB" id="5418055at2759"/>
<dbReference type="SMART" id="SM00892">
    <property type="entry name" value="Endonuclease_NS"/>
    <property type="match status" value="1"/>
</dbReference>
<dbReference type="InterPro" id="IPR040255">
    <property type="entry name" value="Non-specific_endonuclease"/>
</dbReference>